<organism evidence="3 4">
    <name type="scientific">Paractinoplanes lichenicola</name>
    <dbReference type="NCBI Taxonomy" id="2802976"/>
    <lineage>
        <taxon>Bacteria</taxon>
        <taxon>Bacillati</taxon>
        <taxon>Actinomycetota</taxon>
        <taxon>Actinomycetes</taxon>
        <taxon>Micromonosporales</taxon>
        <taxon>Micromonosporaceae</taxon>
        <taxon>Paractinoplanes</taxon>
    </lineage>
</organism>
<keyword evidence="4" id="KW-1185">Reference proteome</keyword>
<feature type="region of interest" description="Disordered" evidence="1">
    <location>
        <begin position="76"/>
        <end position="97"/>
    </location>
</feature>
<proteinExistence type="predicted"/>
<gene>
    <name evidence="3" type="ORF">JKJ07_25630</name>
</gene>
<sequence>MERRRNGTNGYSIAALILAFVGLGLPLSIVAGVIGLIQSRRDGDRLGRDLAEVALGICALWIAGIAAFVAFAGEPDGTDRGGSSFSPYDITTSSVRD</sequence>
<protein>
    <recommendedName>
        <fullName evidence="5">DUF4190 domain-containing protein</fullName>
    </recommendedName>
</protein>
<dbReference type="Proteomes" id="UP000598996">
    <property type="component" value="Unassembled WGS sequence"/>
</dbReference>
<evidence type="ECO:0000256" key="2">
    <source>
        <dbReference type="SAM" id="Phobius"/>
    </source>
</evidence>
<feature type="transmembrane region" description="Helical" evidence="2">
    <location>
        <begin position="12"/>
        <end position="37"/>
    </location>
</feature>
<feature type="compositionally biased region" description="Polar residues" evidence="1">
    <location>
        <begin position="81"/>
        <end position="97"/>
    </location>
</feature>
<keyword evidence="2" id="KW-0812">Transmembrane</keyword>
<accession>A0ABS1VT99</accession>
<reference evidence="3 4" key="1">
    <citation type="submission" date="2021-01" db="EMBL/GenBank/DDBJ databases">
        <title>Actinoplanes sp. nov. LDG1-01 isolated from lichen.</title>
        <authorList>
            <person name="Saeng-In P."/>
            <person name="Phongsopitanun W."/>
            <person name="Kanchanasin P."/>
            <person name="Yuki M."/>
            <person name="Kudo T."/>
            <person name="Ohkuma M."/>
            <person name="Tanasupawat S."/>
        </authorList>
    </citation>
    <scope>NUCLEOTIDE SEQUENCE [LARGE SCALE GENOMIC DNA]</scope>
    <source>
        <strain evidence="3 4">LDG1-01</strain>
    </source>
</reference>
<dbReference type="RefSeq" id="WP_202994312.1">
    <property type="nucleotide sequence ID" value="NZ_JAENHO010000007.1"/>
</dbReference>
<keyword evidence="2" id="KW-1133">Transmembrane helix</keyword>
<dbReference type="EMBL" id="JAENHO010000007">
    <property type="protein sequence ID" value="MBL7257689.1"/>
    <property type="molecule type" value="Genomic_DNA"/>
</dbReference>
<name>A0ABS1VT99_9ACTN</name>
<evidence type="ECO:0000256" key="1">
    <source>
        <dbReference type="SAM" id="MobiDB-lite"/>
    </source>
</evidence>
<evidence type="ECO:0000313" key="4">
    <source>
        <dbReference type="Proteomes" id="UP000598996"/>
    </source>
</evidence>
<evidence type="ECO:0000313" key="3">
    <source>
        <dbReference type="EMBL" id="MBL7257689.1"/>
    </source>
</evidence>
<feature type="transmembrane region" description="Helical" evidence="2">
    <location>
        <begin position="49"/>
        <end position="72"/>
    </location>
</feature>
<keyword evidence="2" id="KW-0472">Membrane</keyword>
<comment type="caution">
    <text evidence="3">The sequence shown here is derived from an EMBL/GenBank/DDBJ whole genome shotgun (WGS) entry which is preliminary data.</text>
</comment>
<evidence type="ECO:0008006" key="5">
    <source>
        <dbReference type="Google" id="ProtNLM"/>
    </source>
</evidence>